<accession>A0A1H4PK11</accession>
<sequence>MKLTDFRTLGRSGLIVSPLCLGTMTMGTPRWGSADDVSEAIFNAYIDAGGNFIDTADAYAVGRSEELLAEYIAKRSLRDKVVLATKFTMSAGDQAGNPNGSANGRKNLYRALDASLRRLKTDYIDLYWMHAWDTVTPAEEVLQSLGDLVRAGKIRYFGFSDVPAWYAAKVATLAQTHNVPGPIALQLEYSLTERTIEREHVDCAREFGMGITPWSPLASGFLAGKYKREDDGKGSGEGRLAVLAGGNNPAFHKYTERNWKTLDALREVAAEAGKPMAQVALAWASARPGVTSLILGATKVEQLQDNIASLSVTLTAEQLAKLNEVGAPELVHPYMFFTGMLRRERVFGGTDVTGWR</sequence>
<dbReference type="OrthoDB" id="9773828at2"/>
<dbReference type="GO" id="GO:0005829">
    <property type="term" value="C:cytosol"/>
    <property type="evidence" value="ECO:0007669"/>
    <property type="project" value="UniProtKB-ARBA"/>
</dbReference>
<gene>
    <name evidence="3" type="ORF">SAMN05443244_2584</name>
</gene>
<dbReference type="EMBL" id="FNSD01000001">
    <property type="protein sequence ID" value="SEC07598.1"/>
    <property type="molecule type" value="Genomic_DNA"/>
</dbReference>
<evidence type="ECO:0000256" key="1">
    <source>
        <dbReference type="ARBA" id="ARBA00023002"/>
    </source>
</evidence>
<evidence type="ECO:0000259" key="2">
    <source>
        <dbReference type="Pfam" id="PF00248"/>
    </source>
</evidence>
<dbReference type="InterPro" id="IPR023210">
    <property type="entry name" value="NADP_OxRdtase_dom"/>
</dbReference>
<dbReference type="InterPro" id="IPR036812">
    <property type="entry name" value="NAD(P)_OxRdtase_dom_sf"/>
</dbReference>
<dbReference type="SUPFAM" id="SSF51430">
    <property type="entry name" value="NAD(P)-linked oxidoreductase"/>
    <property type="match status" value="1"/>
</dbReference>
<dbReference type="CDD" id="cd19080">
    <property type="entry name" value="AKR_AKR9A_9B"/>
    <property type="match status" value="1"/>
</dbReference>
<dbReference type="InterPro" id="IPR050523">
    <property type="entry name" value="AKR_Detox_Biosynth"/>
</dbReference>
<feature type="domain" description="NADP-dependent oxidoreductase" evidence="2">
    <location>
        <begin position="18"/>
        <end position="325"/>
    </location>
</feature>
<dbReference type="GO" id="GO:0016491">
    <property type="term" value="F:oxidoreductase activity"/>
    <property type="evidence" value="ECO:0007669"/>
    <property type="project" value="UniProtKB-KW"/>
</dbReference>
<dbReference type="AlphaFoldDB" id="A0A1H4PK11"/>
<evidence type="ECO:0000313" key="4">
    <source>
        <dbReference type="Proteomes" id="UP000182409"/>
    </source>
</evidence>
<dbReference type="Pfam" id="PF00248">
    <property type="entry name" value="Aldo_ket_red"/>
    <property type="match status" value="1"/>
</dbReference>
<organism evidence="3 4">
    <name type="scientific">Terriglobus roseus</name>
    <dbReference type="NCBI Taxonomy" id="392734"/>
    <lineage>
        <taxon>Bacteria</taxon>
        <taxon>Pseudomonadati</taxon>
        <taxon>Acidobacteriota</taxon>
        <taxon>Terriglobia</taxon>
        <taxon>Terriglobales</taxon>
        <taxon>Acidobacteriaceae</taxon>
        <taxon>Terriglobus</taxon>
    </lineage>
</organism>
<dbReference type="Proteomes" id="UP000182409">
    <property type="component" value="Unassembled WGS sequence"/>
</dbReference>
<dbReference type="FunFam" id="3.20.20.100:FF:000004">
    <property type="entry name" value="Oxidoreductase, aldo/keto reductase"/>
    <property type="match status" value="1"/>
</dbReference>
<reference evidence="3 4" key="1">
    <citation type="submission" date="2016-10" db="EMBL/GenBank/DDBJ databases">
        <authorList>
            <person name="de Groot N.N."/>
        </authorList>
    </citation>
    <scope>NUCLEOTIDE SEQUENCE [LARGE SCALE GENOMIC DNA]</scope>
    <source>
        <strain evidence="3 4">AB35.6</strain>
    </source>
</reference>
<dbReference type="Gene3D" id="3.20.20.100">
    <property type="entry name" value="NADP-dependent oxidoreductase domain"/>
    <property type="match status" value="1"/>
</dbReference>
<protein>
    <submittedName>
        <fullName evidence="3">Predicted oxidoreductase</fullName>
    </submittedName>
</protein>
<proteinExistence type="predicted"/>
<name>A0A1H4PK11_9BACT</name>
<dbReference type="PANTHER" id="PTHR43364:SF4">
    <property type="entry name" value="NAD(P)-LINKED OXIDOREDUCTASE SUPERFAMILY PROTEIN"/>
    <property type="match status" value="1"/>
</dbReference>
<evidence type="ECO:0000313" key="3">
    <source>
        <dbReference type="EMBL" id="SEC07598.1"/>
    </source>
</evidence>
<keyword evidence="1" id="KW-0560">Oxidoreductase</keyword>
<dbReference type="PANTHER" id="PTHR43364">
    <property type="entry name" value="NADH-SPECIFIC METHYLGLYOXAL REDUCTASE-RELATED"/>
    <property type="match status" value="1"/>
</dbReference>